<dbReference type="InterPro" id="IPR016187">
    <property type="entry name" value="CTDL_fold"/>
</dbReference>
<dbReference type="Ensembl" id="ENSCCNT00000029736.1">
    <property type="protein sequence ID" value="ENSCCNP00000023263.1"/>
    <property type="gene ID" value="ENSCCNG00000022873.1"/>
</dbReference>
<comment type="subcellular location">
    <subcellularLocation>
        <location evidence="1">Endoplasmic reticulum lumen</location>
    </subcellularLocation>
</comment>
<dbReference type="Pfam" id="PF03781">
    <property type="entry name" value="FGE-sulfatase"/>
    <property type="match status" value="1"/>
</dbReference>
<feature type="domain" description="Sulfatase-modifying factor enzyme-like" evidence="3">
    <location>
        <begin position="45"/>
        <end position="95"/>
    </location>
</feature>
<reference evidence="4" key="1">
    <citation type="submission" date="2023-09" db="UniProtKB">
        <authorList>
            <consortium name="Ensembl"/>
        </authorList>
    </citation>
    <scope>IDENTIFICATION</scope>
</reference>
<dbReference type="InterPro" id="IPR005532">
    <property type="entry name" value="SUMF_dom"/>
</dbReference>
<dbReference type="SUPFAM" id="SSF56436">
    <property type="entry name" value="C-type lectin-like"/>
    <property type="match status" value="1"/>
</dbReference>
<evidence type="ECO:0000256" key="2">
    <source>
        <dbReference type="ARBA" id="ARBA00005310"/>
    </source>
</evidence>
<dbReference type="Gene3D" id="3.90.1580.10">
    <property type="entry name" value="paralog of FGE (formylglycine-generating enzyme)"/>
    <property type="match status" value="1"/>
</dbReference>
<dbReference type="PANTHER" id="PTHR23150:SF33">
    <property type="entry name" value="INACTIVE C-ALPHA-FORMYLGLYCINE-GENERATING ENZYME 2"/>
    <property type="match status" value="1"/>
</dbReference>
<evidence type="ECO:0000256" key="1">
    <source>
        <dbReference type="ARBA" id="ARBA00004319"/>
    </source>
</evidence>
<dbReference type="GO" id="GO:0005788">
    <property type="term" value="C:endoplasmic reticulum lumen"/>
    <property type="evidence" value="ECO:0007669"/>
    <property type="project" value="UniProtKB-SubCell"/>
</dbReference>
<dbReference type="AlphaFoldDB" id="A0A8C0X7A2"/>
<organism evidence="4">
    <name type="scientific">Castor canadensis</name>
    <name type="common">American beaver</name>
    <dbReference type="NCBI Taxonomy" id="51338"/>
    <lineage>
        <taxon>Eukaryota</taxon>
        <taxon>Metazoa</taxon>
        <taxon>Chordata</taxon>
        <taxon>Craniata</taxon>
        <taxon>Vertebrata</taxon>
        <taxon>Euteleostomi</taxon>
        <taxon>Mammalia</taxon>
        <taxon>Eutheria</taxon>
        <taxon>Euarchontoglires</taxon>
        <taxon>Glires</taxon>
        <taxon>Rodentia</taxon>
        <taxon>Castorimorpha</taxon>
        <taxon>Castoridae</taxon>
        <taxon>Castor</taxon>
    </lineage>
</organism>
<accession>A0A8C0X7A2</accession>
<dbReference type="InterPro" id="IPR051043">
    <property type="entry name" value="Sulfatase_Mod_Factor_Kinase"/>
</dbReference>
<evidence type="ECO:0000259" key="3">
    <source>
        <dbReference type="Pfam" id="PF03781"/>
    </source>
</evidence>
<comment type="similarity">
    <text evidence="2">Belongs to the sulfatase-modifying factor family.</text>
</comment>
<sequence length="138" mass="14845">MIFLISASGVARITSVSHQHPVYIWVFISCITHKPSFLSAGNAQSTSMVQLPGGTFLMGTNASNGRDGEGPVREVTVQPFTMDIFPVTNKDFSSAWPATPDPAWSSCRLALKVFALIGKLLKLKGSQECTHDPGHLEG</sequence>
<dbReference type="InterPro" id="IPR042095">
    <property type="entry name" value="SUMF_sf"/>
</dbReference>
<name>A0A8C0X7A2_CASCN</name>
<dbReference type="PANTHER" id="PTHR23150">
    <property type="entry name" value="SULFATASE MODIFYING FACTOR 1, 2"/>
    <property type="match status" value="1"/>
</dbReference>
<evidence type="ECO:0000313" key="4">
    <source>
        <dbReference type="Ensembl" id="ENSCCNP00000023263.1"/>
    </source>
</evidence>
<proteinExistence type="inferred from homology"/>
<protein>
    <recommendedName>
        <fullName evidence="3">Sulfatase-modifying factor enzyme-like domain-containing protein</fullName>
    </recommendedName>
</protein>